<reference evidence="4" key="1">
    <citation type="journal article" date="2002" name="Science">
        <title>The draft genome of Ciona intestinalis: insights into chordate and vertebrate origins.</title>
        <authorList>
            <person name="Dehal P."/>
            <person name="Satou Y."/>
            <person name="Campbell R.K."/>
            <person name="Chapman J."/>
            <person name="Degnan B."/>
            <person name="De Tomaso A."/>
            <person name="Davidson B."/>
            <person name="Di Gregorio A."/>
            <person name="Gelpke M."/>
            <person name="Goodstein D.M."/>
            <person name="Harafuji N."/>
            <person name="Hastings K.E."/>
            <person name="Ho I."/>
            <person name="Hotta K."/>
            <person name="Huang W."/>
            <person name="Kawashima T."/>
            <person name="Lemaire P."/>
            <person name="Martinez D."/>
            <person name="Meinertzhagen I.A."/>
            <person name="Necula S."/>
            <person name="Nonaka M."/>
            <person name="Putnam N."/>
            <person name="Rash S."/>
            <person name="Saiga H."/>
            <person name="Satake M."/>
            <person name="Terry A."/>
            <person name="Yamada L."/>
            <person name="Wang H.G."/>
            <person name="Awazu S."/>
            <person name="Azumi K."/>
            <person name="Boore J."/>
            <person name="Branno M."/>
            <person name="Chin-Bow S."/>
            <person name="DeSantis R."/>
            <person name="Doyle S."/>
            <person name="Francino P."/>
            <person name="Keys D.N."/>
            <person name="Haga S."/>
            <person name="Hayashi H."/>
            <person name="Hino K."/>
            <person name="Imai K.S."/>
            <person name="Inaba K."/>
            <person name="Kano S."/>
            <person name="Kobayashi K."/>
            <person name="Kobayashi M."/>
            <person name="Lee B.I."/>
            <person name="Makabe K.W."/>
            <person name="Manohar C."/>
            <person name="Matassi G."/>
            <person name="Medina M."/>
            <person name="Mochizuki Y."/>
            <person name="Mount S."/>
            <person name="Morishita T."/>
            <person name="Miura S."/>
            <person name="Nakayama A."/>
            <person name="Nishizaka S."/>
            <person name="Nomoto H."/>
            <person name="Ohta F."/>
            <person name="Oishi K."/>
            <person name="Rigoutsos I."/>
            <person name="Sano M."/>
            <person name="Sasaki A."/>
            <person name="Sasakura Y."/>
            <person name="Shoguchi E."/>
            <person name="Shin-i T."/>
            <person name="Spagnuolo A."/>
            <person name="Stainier D."/>
            <person name="Suzuki M.M."/>
            <person name="Tassy O."/>
            <person name="Takatori N."/>
            <person name="Tokuoka M."/>
            <person name="Yagi K."/>
            <person name="Yoshizaki F."/>
            <person name="Wada S."/>
            <person name="Zhang C."/>
            <person name="Hyatt P.D."/>
            <person name="Larimer F."/>
            <person name="Detter C."/>
            <person name="Doggett N."/>
            <person name="Glavina T."/>
            <person name="Hawkins T."/>
            <person name="Richardson P."/>
            <person name="Lucas S."/>
            <person name="Kohara Y."/>
            <person name="Levine M."/>
            <person name="Satoh N."/>
            <person name="Rokhsar D.S."/>
        </authorList>
    </citation>
    <scope>NUCLEOTIDE SEQUENCE [LARGE SCALE GENOMIC DNA]</scope>
</reference>
<dbReference type="InParanoid" id="F6TKT6"/>
<dbReference type="HOGENOM" id="CLU_061186_2_0_1"/>
<dbReference type="GO" id="GO:0006955">
    <property type="term" value="P:immune response"/>
    <property type="evidence" value="ECO:0000318"/>
    <property type="project" value="GO_Central"/>
</dbReference>
<dbReference type="SUPFAM" id="SSF56436">
    <property type="entry name" value="C-type lectin-like"/>
    <property type="match status" value="2"/>
</dbReference>
<evidence type="ECO:0000313" key="3">
    <source>
        <dbReference type="Ensembl" id="ENSCINP00000019193.3"/>
    </source>
</evidence>
<dbReference type="Proteomes" id="UP000008144">
    <property type="component" value="Chromosome 9"/>
</dbReference>
<dbReference type="Ensembl" id="ENSCINT00000019193.3">
    <property type="protein sequence ID" value="ENSCINP00000019193.3"/>
    <property type="gene ID" value="ENSCING00000009434.3"/>
</dbReference>
<reference evidence="3" key="4">
    <citation type="submission" date="2025-09" db="UniProtKB">
        <authorList>
            <consortium name="Ensembl"/>
        </authorList>
    </citation>
    <scope>IDENTIFICATION</scope>
</reference>
<sequence>MAGLACLCGVLMLVLSIANAQQKTTTRNNVIYTFSHFGKNWTSSESACHEYYNGNLVTTPTKNLQDYLASQLNFGWSGEFYWIGLKNESGWRWVTGNPLTTTNWDQVKGVGDCVVALRVNGKWKQMQCSSQHQYICESKFTKQENYFRLNGTGRLHFISHAKLRHQEAVQMCGKVNKQLAVVDTPGLQDLVAQKLNMISGNEFYIGLSMDGNVLTWGDGRTLASTGFSNWDEGYPDIIDERDCVYVNKKGKWRNGLCTTPRNFICQ</sequence>
<dbReference type="Gene3D" id="3.10.100.10">
    <property type="entry name" value="Mannose-Binding Protein A, subunit A"/>
    <property type="match status" value="2"/>
</dbReference>
<keyword evidence="4" id="KW-1185">Reference proteome</keyword>
<dbReference type="PANTHER" id="PTHR22803">
    <property type="entry name" value="MANNOSE, PHOSPHOLIPASE, LECTIN RECEPTOR RELATED"/>
    <property type="match status" value="1"/>
</dbReference>
<dbReference type="InterPro" id="IPR050111">
    <property type="entry name" value="C-type_lectin/snaclec_domain"/>
</dbReference>
<feature type="chain" id="PRO_5003343453" description="C-type lectin domain-containing protein" evidence="1">
    <location>
        <begin position="21"/>
        <end position="266"/>
    </location>
</feature>
<organism evidence="3 4">
    <name type="scientific">Ciona intestinalis</name>
    <name type="common">Transparent sea squirt</name>
    <name type="synonym">Ascidia intestinalis</name>
    <dbReference type="NCBI Taxonomy" id="7719"/>
    <lineage>
        <taxon>Eukaryota</taxon>
        <taxon>Metazoa</taxon>
        <taxon>Chordata</taxon>
        <taxon>Tunicata</taxon>
        <taxon>Ascidiacea</taxon>
        <taxon>Phlebobranchia</taxon>
        <taxon>Cionidae</taxon>
        <taxon>Ciona</taxon>
    </lineage>
</organism>
<dbReference type="EMBL" id="EAAA01002969">
    <property type="status" value="NOT_ANNOTATED_CDS"/>
    <property type="molecule type" value="Genomic_DNA"/>
</dbReference>
<dbReference type="GeneTree" id="ENSGT01150000286973"/>
<keyword evidence="1" id="KW-0732">Signal</keyword>
<evidence type="ECO:0000259" key="2">
    <source>
        <dbReference type="PROSITE" id="PS50041"/>
    </source>
</evidence>
<dbReference type="OMA" id="WAPHEPT"/>
<dbReference type="AlphaFoldDB" id="F6TKT6"/>
<feature type="domain" description="C-type lectin" evidence="2">
    <location>
        <begin position="167"/>
        <end position="266"/>
    </location>
</feature>
<evidence type="ECO:0000256" key="1">
    <source>
        <dbReference type="SAM" id="SignalP"/>
    </source>
</evidence>
<dbReference type="GO" id="GO:0009897">
    <property type="term" value="C:external side of plasma membrane"/>
    <property type="evidence" value="ECO:0000318"/>
    <property type="project" value="GO_Central"/>
</dbReference>
<evidence type="ECO:0000313" key="4">
    <source>
        <dbReference type="Proteomes" id="UP000008144"/>
    </source>
</evidence>
<feature type="domain" description="C-type lectin" evidence="2">
    <location>
        <begin position="32"/>
        <end position="137"/>
    </location>
</feature>
<accession>F6TKT6</accession>
<feature type="signal peptide" evidence="1">
    <location>
        <begin position="1"/>
        <end position="20"/>
    </location>
</feature>
<dbReference type="SMART" id="SM00034">
    <property type="entry name" value="CLECT"/>
    <property type="match status" value="2"/>
</dbReference>
<dbReference type="InterPro" id="IPR016186">
    <property type="entry name" value="C-type_lectin-like/link_sf"/>
</dbReference>
<dbReference type="PROSITE" id="PS50041">
    <property type="entry name" value="C_TYPE_LECTIN_2"/>
    <property type="match status" value="2"/>
</dbReference>
<dbReference type="InterPro" id="IPR016187">
    <property type="entry name" value="CTDL_fold"/>
</dbReference>
<dbReference type="GO" id="GO:0038187">
    <property type="term" value="F:pattern recognition receptor activity"/>
    <property type="evidence" value="ECO:0000318"/>
    <property type="project" value="GO_Central"/>
</dbReference>
<name>F6TKT6_CIOIN</name>
<proteinExistence type="predicted"/>
<dbReference type="InterPro" id="IPR001304">
    <property type="entry name" value="C-type_lectin-like"/>
</dbReference>
<dbReference type="CDD" id="cd00037">
    <property type="entry name" value="CLECT"/>
    <property type="match status" value="2"/>
</dbReference>
<protein>
    <recommendedName>
        <fullName evidence="2">C-type lectin domain-containing protein</fullName>
    </recommendedName>
</protein>
<reference evidence="3" key="2">
    <citation type="journal article" date="2008" name="Genome Biol.">
        <title>Improved genome assembly and evidence-based global gene model set for the chordate Ciona intestinalis: new insight into intron and operon populations.</title>
        <authorList>
            <person name="Satou Y."/>
            <person name="Mineta K."/>
            <person name="Ogasawara M."/>
            <person name="Sasakura Y."/>
            <person name="Shoguchi E."/>
            <person name="Ueno K."/>
            <person name="Yamada L."/>
            <person name="Matsumoto J."/>
            <person name="Wasserscheid J."/>
            <person name="Dewar K."/>
            <person name="Wiley G.B."/>
            <person name="Macmil S.L."/>
            <person name="Roe B.A."/>
            <person name="Zeller R.W."/>
            <person name="Hastings K.E."/>
            <person name="Lemaire P."/>
            <person name="Lindquist E."/>
            <person name="Endo T."/>
            <person name="Hotta K."/>
            <person name="Inaba K."/>
        </authorList>
    </citation>
    <scope>NUCLEOTIDE SEQUENCE [LARGE SCALE GENOMIC DNA]</scope>
    <source>
        <strain evidence="3">wild type</strain>
    </source>
</reference>
<dbReference type="Pfam" id="PF00059">
    <property type="entry name" value="Lectin_C"/>
    <property type="match status" value="2"/>
</dbReference>
<dbReference type="GO" id="GO:0030246">
    <property type="term" value="F:carbohydrate binding"/>
    <property type="evidence" value="ECO:0000318"/>
    <property type="project" value="GO_Central"/>
</dbReference>
<reference evidence="3" key="3">
    <citation type="submission" date="2025-08" db="UniProtKB">
        <authorList>
            <consortium name="Ensembl"/>
        </authorList>
    </citation>
    <scope>IDENTIFICATION</scope>
</reference>